<keyword evidence="2" id="KW-0378">Hydrolase</keyword>
<keyword evidence="3" id="KW-1185">Reference proteome</keyword>
<protein>
    <submittedName>
        <fullName evidence="2">Phosphoribosyl 1,2-cyclic phosphate phosphodiesterase</fullName>
        <ecNumber evidence="2">3.1.4.55</ecNumber>
    </submittedName>
</protein>
<dbReference type="PANTHER" id="PTHR42663:SF6">
    <property type="entry name" value="HYDROLASE C777.06C-RELATED"/>
    <property type="match status" value="1"/>
</dbReference>
<organism evidence="2 3">
    <name type="scientific">Rhizomicrobium palustre</name>
    <dbReference type="NCBI Taxonomy" id="189966"/>
    <lineage>
        <taxon>Bacteria</taxon>
        <taxon>Pseudomonadati</taxon>
        <taxon>Pseudomonadota</taxon>
        <taxon>Alphaproteobacteria</taxon>
        <taxon>Micropepsales</taxon>
        <taxon>Micropepsaceae</taxon>
        <taxon>Rhizomicrobium</taxon>
    </lineage>
</organism>
<dbReference type="SUPFAM" id="SSF56281">
    <property type="entry name" value="Metallo-hydrolase/oxidoreductase"/>
    <property type="match status" value="1"/>
</dbReference>
<dbReference type="EMBL" id="JAASRM010000001">
    <property type="protein sequence ID" value="NIK89965.1"/>
    <property type="molecule type" value="Genomic_DNA"/>
</dbReference>
<dbReference type="AlphaFoldDB" id="A0A846N3B2"/>
<dbReference type="InterPro" id="IPR036866">
    <property type="entry name" value="RibonucZ/Hydroxyglut_hydro"/>
</dbReference>
<dbReference type="CDD" id="cd16279">
    <property type="entry name" value="metallo-hydrolase-like_MBL-fold"/>
    <property type="match status" value="1"/>
</dbReference>
<name>A0A846N3B2_9PROT</name>
<dbReference type="Gene3D" id="3.60.15.10">
    <property type="entry name" value="Ribonuclease Z/Hydroxyacylglutathione hydrolase-like"/>
    <property type="match status" value="1"/>
</dbReference>
<reference evidence="2 3" key="1">
    <citation type="submission" date="2020-03" db="EMBL/GenBank/DDBJ databases">
        <title>Genomic Encyclopedia of Type Strains, Phase IV (KMG-IV): sequencing the most valuable type-strain genomes for metagenomic binning, comparative biology and taxonomic classification.</title>
        <authorList>
            <person name="Goeker M."/>
        </authorList>
    </citation>
    <scope>NUCLEOTIDE SEQUENCE [LARGE SCALE GENOMIC DNA]</scope>
    <source>
        <strain evidence="2 3">DSM 19867</strain>
    </source>
</reference>
<comment type="caution">
    <text evidence="2">The sequence shown here is derived from an EMBL/GenBank/DDBJ whole genome shotgun (WGS) entry which is preliminary data.</text>
</comment>
<dbReference type="PANTHER" id="PTHR42663">
    <property type="entry name" value="HYDROLASE C777.06C-RELATED-RELATED"/>
    <property type="match status" value="1"/>
</dbReference>
<gene>
    <name evidence="2" type="ORF">FHS83_003283</name>
</gene>
<dbReference type="EC" id="3.1.4.55" evidence="2"/>
<evidence type="ECO:0000313" key="2">
    <source>
        <dbReference type="EMBL" id="NIK89965.1"/>
    </source>
</evidence>
<evidence type="ECO:0000313" key="3">
    <source>
        <dbReference type="Proteomes" id="UP000570514"/>
    </source>
</evidence>
<feature type="domain" description="Metallo-beta-lactamase" evidence="1">
    <location>
        <begin position="58"/>
        <end position="242"/>
    </location>
</feature>
<dbReference type="InterPro" id="IPR001279">
    <property type="entry name" value="Metallo-B-lactamas"/>
</dbReference>
<dbReference type="Pfam" id="PF12706">
    <property type="entry name" value="Lactamase_B_2"/>
    <property type="match status" value="1"/>
</dbReference>
<sequence length="274" mass="30052">MSDRLVLTILGSGCSSGVPRLGGADGAGDWGACDPTNPKNRRLRCSVLVERHGPRGITRVLVDTSPDLREQLLAAKVATLDAVLLTHDHADQLHGLDDLRQVSHVIERRVPVFADPHCAHTVLERFGYCFQSPQGSPYPPIAELNVWPPSLPAFEIHGAGGPLPVQPFWQEHGRIRSLGFRFGDLAYSPDVSALPEDAFKVLSGVDTWIVDALRHKPHPTHAHVALALEWIARVQPRHAVLTNLHQDLDYEVLKANLPDGIEPAFDGMRLSLPL</sequence>
<dbReference type="GO" id="GO:0103043">
    <property type="term" value="F:phosphoribosyl 1,2-cyclic phosphate phosphodiesterase activity"/>
    <property type="evidence" value="ECO:0007669"/>
    <property type="project" value="UniProtKB-EC"/>
</dbReference>
<dbReference type="Proteomes" id="UP000570514">
    <property type="component" value="Unassembled WGS sequence"/>
</dbReference>
<accession>A0A846N3B2</accession>
<dbReference type="RefSeq" id="WP_167084123.1">
    <property type="nucleotide sequence ID" value="NZ_BAAADC010000001.1"/>
</dbReference>
<evidence type="ECO:0000259" key="1">
    <source>
        <dbReference type="Pfam" id="PF12706"/>
    </source>
</evidence>
<proteinExistence type="predicted"/>